<accession>A0A8H6RNR7</accession>
<proteinExistence type="predicted"/>
<evidence type="ECO:0000313" key="1">
    <source>
        <dbReference type="EMBL" id="KAF7193461.1"/>
    </source>
</evidence>
<dbReference type="AlphaFoldDB" id="A0A8H6RNR7"/>
<comment type="caution">
    <text evidence="1">The sequence shown here is derived from an EMBL/GenBank/DDBJ whole genome shotgun (WGS) entry which is preliminary data.</text>
</comment>
<dbReference type="Proteomes" id="UP000660729">
    <property type="component" value="Unassembled WGS sequence"/>
</dbReference>
<protein>
    <submittedName>
        <fullName evidence="1">Uncharacterized protein</fullName>
    </submittedName>
</protein>
<dbReference type="OrthoDB" id="3589080at2759"/>
<gene>
    <name evidence="1" type="ORF">HII31_05241</name>
</gene>
<evidence type="ECO:0000313" key="2">
    <source>
        <dbReference type="Proteomes" id="UP000660729"/>
    </source>
</evidence>
<dbReference type="EMBL" id="JABCIY010000085">
    <property type="protein sequence ID" value="KAF7193461.1"/>
    <property type="molecule type" value="Genomic_DNA"/>
</dbReference>
<organism evidence="1 2">
    <name type="scientific">Pseudocercospora fuligena</name>
    <dbReference type="NCBI Taxonomy" id="685502"/>
    <lineage>
        <taxon>Eukaryota</taxon>
        <taxon>Fungi</taxon>
        <taxon>Dikarya</taxon>
        <taxon>Ascomycota</taxon>
        <taxon>Pezizomycotina</taxon>
        <taxon>Dothideomycetes</taxon>
        <taxon>Dothideomycetidae</taxon>
        <taxon>Mycosphaerellales</taxon>
        <taxon>Mycosphaerellaceae</taxon>
        <taxon>Pseudocercospora</taxon>
    </lineage>
</organism>
<keyword evidence="2" id="KW-1185">Reference proteome</keyword>
<sequence length="213" mass="24569">MRLHFEKEDSDAVVRTRAFEASKSGPYNPGEIQVFYDNRTFASSEDKLPFYQRYKLEALSRLGRADTWIPQDLEPGKIRLIWYTHVGNEGKRDFLLHKWEAVKEMFDSLSQEGFRPMICGYSNENPFPMLGGVEPPPPPKKAEKKEPKRAKTWSNHVAGHVEGSTPHDRVMAIIEADEKREAELREIQAREWKDVKKVNDEEGGLAEKEKLIA</sequence>
<name>A0A8H6RNR7_9PEZI</name>
<reference evidence="1" key="1">
    <citation type="submission" date="2020-04" db="EMBL/GenBank/DDBJ databases">
        <title>Draft genome resource of the tomato pathogen Pseudocercospora fuligena.</title>
        <authorList>
            <person name="Zaccaron A."/>
        </authorList>
    </citation>
    <scope>NUCLEOTIDE SEQUENCE</scope>
    <source>
        <strain evidence="1">PF001</strain>
    </source>
</reference>